<reference evidence="1" key="1">
    <citation type="submission" date="2014-07" db="EMBL/GenBank/DDBJ databases">
        <authorList>
            <person name="Martin A.A"/>
            <person name="De Silva N."/>
        </authorList>
    </citation>
    <scope>NUCLEOTIDE SEQUENCE</scope>
</reference>
<dbReference type="AlphaFoldDB" id="A0A0K0F0G0"/>
<evidence type="ECO:0000313" key="1">
    <source>
        <dbReference type="Proteomes" id="UP000035680"/>
    </source>
</evidence>
<sequence length="74" mass="8688">MQGDEIMDIFASPFRHSRRYNKKVLKIEQKYSETLISLIKEFSKSGDSTKRWGKFKDQNTKALVLNGKLDLKNH</sequence>
<keyword evidence="1" id="KW-1185">Reference proteome</keyword>
<name>A0A0K0F0G0_STRVS</name>
<dbReference type="Proteomes" id="UP000035680">
    <property type="component" value="Unassembled WGS sequence"/>
</dbReference>
<protein>
    <submittedName>
        <fullName evidence="2">Recombinase</fullName>
    </submittedName>
</protein>
<dbReference type="WBParaSite" id="SVE_0227400.1">
    <property type="protein sequence ID" value="SVE_0227400.1"/>
    <property type="gene ID" value="SVE_0227400"/>
</dbReference>
<reference evidence="2" key="2">
    <citation type="submission" date="2015-08" db="UniProtKB">
        <authorList>
            <consortium name="WormBaseParasite"/>
        </authorList>
    </citation>
    <scope>IDENTIFICATION</scope>
</reference>
<organism evidence="1 2">
    <name type="scientific">Strongyloides venezuelensis</name>
    <name type="common">Threadworm</name>
    <dbReference type="NCBI Taxonomy" id="75913"/>
    <lineage>
        <taxon>Eukaryota</taxon>
        <taxon>Metazoa</taxon>
        <taxon>Ecdysozoa</taxon>
        <taxon>Nematoda</taxon>
        <taxon>Chromadorea</taxon>
        <taxon>Rhabditida</taxon>
        <taxon>Tylenchina</taxon>
        <taxon>Panagrolaimomorpha</taxon>
        <taxon>Strongyloidoidea</taxon>
        <taxon>Strongyloididae</taxon>
        <taxon>Strongyloides</taxon>
    </lineage>
</organism>
<evidence type="ECO:0000313" key="2">
    <source>
        <dbReference type="WBParaSite" id="SVE_0227400.1"/>
    </source>
</evidence>
<proteinExistence type="predicted"/>
<accession>A0A0K0F0G0</accession>